<comment type="caution">
    <text evidence="2">The sequence shown here is derived from an EMBL/GenBank/DDBJ whole genome shotgun (WGS) entry which is preliminary data.</text>
</comment>
<dbReference type="AlphaFoldDB" id="A0A7C5DWV3"/>
<protein>
    <submittedName>
        <fullName evidence="2">DUF2088 domain-containing protein</fullName>
    </submittedName>
</protein>
<dbReference type="GO" id="GO:0050043">
    <property type="term" value="F:lactate racemase activity"/>
    <property type="evidence" value="ECO:0007669"/>
    <property type="project" value="InterPro"/>
</dbReference>
<accession>A0A7C5DWV3</accession>
<dbReference type="EMBL" id="DRTH01000082">
    <property type="protein sequence ID" value="HHF08419.1"/>
    <property type="molecule type" value="Genomic_DNA"/>
</dbReference>
<dbReference type="InterPro" id="IPR048068">
    <property type="entry name" value="LarA-like"/>
</dbReference>
<organism evidence="2">
    <name type="scientific">Kosmotoga arenicorallina</name>
    <dbReference type="NCBI Taxonomy" id="688066"/>
    <lineage>
        <taxon>Bacteria</taxon>
        <taxon>Thermotogati</taxon>
        <taxon>Thermotogota</taxon>
        <taxon>Thermotogae</taxon>
        <taxon>Kosmotogales</taxon>
        <taxon>Kosmotogaceae</taxon>
        <taxon>Kosmotoga</taxon>
    </lineage>
</organism>
<evidence type="ECO:0000313" key="2">
    <source>
        <dbReference type="EMBL" id="HHF08419.1"/>
    </source>
</evidence>
<dbReference type="PANTHER" id="PTHR33171">
    <property type="entry name" value="LAR_N DOMAIN-CONTAINING PROTEIN"/>
    <property type="match status" value="1"/>
</dbReference>
<dbReference type="Gene3D" id="3.40.50.11440">
    <property type="match status" value="1"/>
</dbReference>
<dbReference type="Gene3D" id="3.90.226.30">
    <property type="match status" value="1"/>
</dbReference>
<sequence length="427" mass="48452">MKWIESNEKAPLQEDKIRSFIAQTLERWRGSRVLLVHPDYTRQDFSHVLVPILVDELRQLGMEHLYTLNASGTHRPMTGTEIRQKLGIEEKFTFFNHEYDNSEALFEVGKLDPEFVSEKTMGELNRHLPVTINKLFLQNYDLIVVLSSTIPHEATGFSGGLKTIIPGIAGPDVVGLFHWAAVLIGIPQIIGSVKNTARDIINAACEEVFRFVRAPVLFYNMVFEEKENCVVPRALYAGWNLQGAIQAYEKAAEMSERIHTVYIESPLRCAVQVIGPDYDEVWTAGKGSYKLQKPGVMQEGGEIIIFAPHIKVFHSNPFMDSSIREIGYHSKGFVQDYLRRNPGFDRNVAAHVINVRGPGSFDPDTRKENFLFQVTLATAISEEVCKSVGLGYRSPESIVKKHFESESCLWIEHGGKYLYDLKREGYR</sequence>
<reference evidence="2" key="1">
    <citation type="journal article" date="2020" name="mSystems">
        <title>Genome- and Community-Level Interaction Insights into Carbon Utilization and Element Cycling Functions of Hydrothermarchaeota in Hydrothermal Sediment.</title>
        <authorList>
            <person name="Zhou Z."/>
            <person name="Liu Y."/>
            <person name="Xu W."/>
            <person name="Pan J."/>
            <person name="Luo Z.H."/>
            <person name="Li M."/>
        </authorList>
    </citation>
    <scope>NUCLEOTIDE SEQUENCE [LARGE SCALE GENOMIC DNA]</scope>
    <source>
        <strain evidence="2">HyVt-80</strain>
    </source>
</reference>
<dbReference type="InterPro" id="IPR043166">
    <property type="entry name" value="LarA-like_C"/>
</dbReference>
<name>A0A7C5DWV3_9BACT</name>
<gene>
    <name evidence="2" type="ORF">ENL26_01435</name>
</gene>
<dbReference type="Pfam" id="PF09861">
    <property type="entry name" value="Lar_N"/>
    <property type="match status" value="1"/>
</dbReference>
<dbReference type="PANTHER" id="PTHR33171:SF17">
    <property type="entry name" value="LARA-LIKE N-TERMINAL DOMAIN-CONTAINING PROTEIN"/>
    <property type="match status" value="1"/>
</dbReference>
<evidence type="ECO:0000259" key="1">
    <source>
        <dbReference type="Pfam" id="PF09861"/>
    </source>
</evidence>
<feature type="domain" description="LarA-like N-terminal" evidence="1">
    <location>
        <begin position="30"/>
        <end position="180"/>
    </location>
</feature>
<dbReference type="InterPro" id="IPR018657">
    <property type="entry name" value="LarA-like_N"/>
</dbReference>
<dbReference type="Proteomes" id="UP000886129">
    <property type="component" value="Unassembled WGS sequence"/>
</dbReference>
<proteinExistence type="predicted"/>